<reference evidence="2" key="1">
    <citation type="submission" date="2023-04" db="EMBL/GenBank/DDBJ databases">
        <title>Black Yeasts Isolated from many extreme environments.</title>
        <authorList>
            <person name="Coleine C."/>
            <person name="Stajich J.E."/>
            <person name="Selbmann L."/>
        </authorList>
    </citation>
    <scope>NUCLEOTIDE SEQUENCE</scope>
    <source>
        <strain evidence="2">CCFEE 5312</strain>
    </source>
</reference>
<evidence type="ECO:0000313" key="2">
    <source>
        <dbReference type="EMBL" id="KAK3051794.1"/>
    </source>
</evidence>
<feature type="region of interest" description="Disordered" evidence="1">
    <location>
        <begin position="129"/>
        <end position="152"/>
    </location>
</feature>
<evidence type="ECO:0000313" key="3">
    <source>
        <dbReference type="Proteomes" id="UP001271007"/>
    </source>
</evidence>
<name>A0AAJ0DDK2_9PEZI</name>
<feature type="region of interest" description="Disordered" evidence="1">
    <location>
        <begin position="1"/>
        <end position="22"/>
    </location>
</feature>
<feature type="compositionally biased region" description="Low complexity" evidence="1">
    <location>
        <begin position="140"/>
        <end position="152"/>
    </location>
</feature>
<comment type="caution">
    <text evidence="2">The sequence shown here is derived from an EMBL/GenBank/DDBJ whole genome shotgun (WGS) entry which is preliminary data.</text>
</comment>
<accession>A0AAJ0DDK2</accession>
<feature type="compositionally biased region" description="Polar residues" evidence="1">
    <location>
        <begin position="12"/>
        <end position="22"/>
    </location>
</feature>
<organism evidence="2 3">
    <name type="scientific">Extremus antarcticus</name>
    <dbReference type="NCBI Taxonomy" id="702011"/>
    <lineage>
        <taxon>Eukaryota</taxon>
        <taxon>Fungi</taxon>
        <taxon>Dikarya</taxon>
        <taxon>Ascomycota</taxon>
        <taxon>Pezizomycotina</taxon>
        <taxon>Dothideomycetes</taxon>
        <taxon>Dothideomycetidae</taxon>
        <taxon>Mycosphaerellales</taxon>
        <taxon>Extremaceae</taxon>
        <taxon>Extremus</taxon>
    </lineage>
</organism>
<protein>
    <submittedName>
        <fullName evidence="2">Uncharacterized protein</fullName>
    </submittedName>
</protein>
<dbReference type="EMBL" id="JAWDJX010000024">
    <property type="protein sequence ID" value="KAK3051794.1"/>
    <property type="molecule type" value="Genomic_DNA"/>
</dbReference>
<proteinExistence type="predicted"/>
<evidence type="ECO:0000256" key="1">
    <source>
        <dbReference type="SAM" id="MobiDB-lite"/>
    </source>
</evidence>
<dbReference type="Proteomes" id="UP001271007">
    <property type="component" value="Unassembled WGS sequence"/>
</dbReference>
<gene>
    <name evidence="2" type="ORF">LTR09_007094</name>
</gene>
<dbReference type="AlphaFoldDB" id="A0AAJ0DDK2"/>
<keyword evidence="3" id="KW-1185">Reference proteome</keyword>
<sequence length="152" mass="17773">MSLARSKRGIELSNQHPSANQSQYPDTMCFYEQYRFECGDWKWGNFKRHCQAEYRMGETCGMKLVYLTVPLDQKCQLCQSIDKKSRRYEKTKADYSRWYQDPTRQASAAKALEDLNALAQEIKTIQADRQNRMQSVGNIRRAAPQQRYAAQA</sequence>